<accession>A0AAV0UC73</accession>
<name>A0AAV0UC73_HYABA</name>
<protein>
    <recommendedName>
        <fullName evidence="4">RxLR effector candidate protein</fullName>
    </recommendedName>
</protein>
<evidence type="ECO:0008006" key="4">
    <source>
        <dbReference type="Google" id="ProtNLM"/>
    </source>
</evidence>
<sequence>MGVSDVLYTIGHFLCRPFADCSSCCDVLDRHYYYKTSPGGHTSPQMFNRWPTDVKHTAKRSRPLPSRPPVSKTHVGVTKRSTSSSSRARSESSSNNPSSSNYDDDDERDRHVQFLFYGGSDPPTPTSRGGLASVGYRSDLISDTGSRAPIQSPQINREIPCFFSPRQTPRSSLSMSMYSPHVFKITEHQTRRNARYRSMRSFR</sequence>
<organism evidence="2 3">
    <name type="scientific">Hyaloperonospora brassicae</name>
    <name type="common">Brassica downy mildew</name>
    <name type="synonym">Peronospora brassicae</name>
    <dbReference type="NCBI Taxonomy" id="162125"/>
    <lineage>
        <taxon>Eukaryota</taxon>
        <taxon>Sar</taxon>
        <taxon>Stramenopiles</taxon>
        <taxon>Oomycota</taxon>
        <taxon>Peronosporomycetes</taxon>
        <taxon>Peronosporales</taxon>
        <taxon>Peronosporaceae</taxon>
        <taxon>Hyaloperonospora</taxon>
    </lineage>
</organism>
<dbReference type="EMBL" id="CANTFL010001211">
    <property type="protein sequence ID" value="CAI5733993.1"/>
    <property type="molecule type" value="Genomic_DNA"/>
</dbReference>
<dbReference type="AlphaFoldDB" id="A0AAV0UC73"/>
<proteinExistence type="predicted"/>
<feature type="region of interest" description="Disordered" evidence="1">
    <location>
        <begin position="54"/>
        <end position="107"/>
    </location>
</feature>
<evidence type="ECO:0000313" key="3">
    <source>
        <dbReference type="Proteomes" id="UP001162031"/>
    </source>
</evidence>
<evidence type="ECO:0000313" key="2">
    <source>
        <dbReference type="EMBL" id="CAI5733993.1"/>
    </source>
</evidence>
<comment type="caution">
    <text evidence="2">The sequence shown here is derived from an EMBL/GenBank/DDBJ whole genome shotgun (WGS) entry which is preliminary data.</text>
</comment>
<gene>
    <name evidence="2" type="ORF">HBR001_LOCUS6018</name>
</gene>
<evidence type="ECO:0000256" key="1">
    <source>
        <dbReference type="SAM" id="MobiDB-lite"/>
    </source>
</evidence>
<keyword evidence="3" id="KW-1185">Reference proteome</keyword>
<feature type="compositionally biased region" description="Low complexity" evidence="1">
    <location>
        <begin position="80"/>
        <end position="101"/>
    </location>
</feature>
<reference evidence="2" key="1">
    <citation type="submission" date="2022-12" db="EMBL/GenBank/DDBJ databases">
        <authorList>
            <person name="Webb A."/>
        </authorList>
    </citation>
    <scope>NUCLEOTIDE SEQUENCE</scope>
    <source>
        <strain evidence="2">Hp1</strain>
    </source>
</reference>
<dbReference type="Proteomes" id="UP001162031">
    <property type="component" value="Unassembled WGS sequence"/>
</dbReference>